<keyword evidence="3" id="KW-1185">Reference proteome</keyword>
<dbReference type="Proteomes" id="UP000485058">
    <property type="component" value="Unassembled WGS sequence"/>
</dbReference>
<evidence type="ECO:0000313" key="3">
    <source>
        <dbReference type="Proteomes" id="UP000485058"/>
    </source>
</evidence>
<organism evidence="2 3">
    <name type="scientific">Haematococcus lacustris</name>
    <name type="common">Green alga</name>
    <name type="synonym">Haematococcus pluvialis</name>
    <dbReference type="NCBI Taxonomy" id="44745"/>
    <lineage>
        <taxon>Eukaryota</taxon>
        <taxon>Viridiplantae</taxon>
        <taxon>Chlorophyta</taxon>
        <taxon>core chlorophytes</taxon>
        <taxon>Chlorophyceae</taxon>
        <taxon>CS clade</taxon>
        <taxon>Chlamydomonadales</taxon>
        <taxon>Haematococcaceae</taxon>
        <taxon>Haematococcus</taxon>
    </lineage>
</organism>
<accession>A0A699Z9J0</accession>
<feature type="compositionally biased region" description="Basic and acidic residues" evidence="1">
    <location>
        <begin position="58"/>
        <end position="78"/>
    </location>
</feature>
<feature type="region of interest" description="Disordered" evidence="1">
    <location>
        <begin position="22"/>
        <end position="78"/>
    </location>
</feature>
<dbReference type="EMBL" id="BLLF01001275">
    <property type="protein sequence ID" value="GFH18275.1"/>
    <property type="molecule type" value="Genomic_DNA"/>
</dbReference>
<proteinExistence type="predicted"/>
<sequence>MPDGKRWESLDVLLAFARGRDVAARAAKSRVNDRPDRFQPADLRRRDEGRGHNKGKSPSRDPRHVSFVDDGDRAKRHK</sequence>
<comment type="caution">
    <text evidence="2">The sequence shown here is derived from an EMBL/GenBank/DDBJ whole genome shotgun (WGS) entry which is preliminary data.</text>
</comment>
<gene>
    <name evidence="2" type="ORF">HaLaN_15049</name>
</gene>
<reference evidence="2 3" key="1">
    <citation type="submission" date="2020-02" db="EMBL/GenBank/DDBJ databases">
        <title>Draft genome sequence of Haematococcus lacustris strain NIES-144.</title>
        <authorList>
            <person name="Morimoto D."/>
            <person name="Nakagawa S."/>
            <person name="Yoshida T."/>
            <person name="Sawayama S."/>
        </authorList>
    </citation>
    <scope>NUCLEOTIDE SEQUENCE [LARGE SCALE GENOMIC DNA]</scope>
    <source>
        <strain evidence="2 3">NIES-144</strain>
    </source>
</reference>
<dbReference type="AlphaFoldDB" id="A0A699Z9J0"/>
<evidence type="ECO:0000256" key="1">
    <source>
        <dbReference type="SAM" id="MobiDB-lite"/>
    </source>
</evidence>
<name>A0A699Z9J0_HAELA</name>
<evidence type="ECO:0000313" key="2">
    <source>
        <dbReference type="EMBL" id="GFH18275.1"/>
    </source>
</evidence>
<feature type="compositionally biased region" description="Basic and acidic residues" evidence="1">
    <location>
        <begin position="30"/>
        <end position="51"/>
    </location>
</feature>
<protein>
    <submittedName>
        <fullName evidence="2">Uncharacterized protein</fullName>
    </submittedName>
</protein>